<keyword evidence="3" id="KW-1185">Reference proteome</keyword>
<accession>K3WX68</accession>
<feature type="compositionally biased region" description="Acidic residues" evidence="1">
    <location>
        <begin position="101"/>
        <end position="111"/>
    </location>
</feature>
<dbReference type="EMBL" id="GL376622">
    <property type="status" value="NOT_ANNOTATED_CDS"/>
    <property type="molecule type" value="Genomic_DNA"/>
</dbReference>
<dbReference type="HOGENOM" id="CLU_387099_0_0_1"/>
<dbReference type="AlphaFoldDB" id="K3WX68"/>
<proteinExistence type="predicted"/>
<dbReference type="VEuPathDB" id="FungiDB:PYU1_G009548"/>
<feature type="compositionally biased region" description="Low complexity" evidence="1">
    <location>
        <begin position="210"/>
        <end position="225"/>
    </location>
</feature>
<sequence length="746" mass="82206">MRAAPTEKYTHASATTAGARQWSFQTMLVTSGASELETATTSELLKLIASDAQLSSWTRRCSYRVVSRNDVEALIRRMKVEQLLAAQTQLERDRDAAAADKEEDVETEANDAQDQTLGAASISPPTAENASLAGSNSQKAMLTTSEGVLPTLEENLVMTPQLLAAAFQRLVLDDKKEFTEFIAANEALSSSPPEDEQQAEFSISSKGDELTSSSSDSTRSSSTDFLSALPAREGAPARIYFLTEYPSSLAEMHALLHTKGAGTIVQDELSLLPLIDGVLLLLDPIKELQSRRKSISLPNDRRKSVSQKNIAGLERKFSLVGVDSMDELEKLNPATVGPCVFQTVNHVVREWYDAASVGGLEWSDFVFMDLSVPQQAATKEFKVLVELVTDMLTSTETLAAQKREFKAWVSTVKVISIPKACLGSEDEGDDETSKTLTMYEQILAPVYEASVGVSTVLFAMKEAIACFGEGSDNIVLSQSNDDNQSYMEEFLTHSDNAALRLAVAYTTFIMQQQRHNNNSSNTPNPRCILGAQIDAVEKDMWSHSDLPGVGNRGRKGMPVTPLVAPADRSVRDTELAQFSSLDVAQVHLTQQLLQFEELLGSPWKGKLQSSWRFVEHLDRPILPQRLAQILSNFPAIHKHYDASTDSLLLATLAATAPGRFRTTRWTAKHHVRHRVAFKDWKKEQLVPDEYLTPRTLSATGACVPLSSAELSLLTENTSVLFPSDQSVVRVYQTPRGYTWLNVYHHS</sequence>
<reference evidence="3" key="1">
    <citation type="journal article" date="2010" name="Genome Biol.">
        <title>Genome sequence of the necrotrophic plant pathogen Pythium ultimum reveals original pathogenicity mechanisms and effector repertoire.</title>
        <authorList>
            <person name="Levesque C.A."/>
            <person name="Brouwer H."/>
            <person name="Cano L."/>
            <person name="Hamilton J.P."/>
            <person name="Holt C."/>
            <person name="Huitema E."/>
            <person name="Raffaele S."/>
            <person name="Robideau G.P."/>
            <person name="Thines M."/>
            <person name="Win J."/>
            <person name="Zerillo M.M."/>
            <person name="Beakes G.W."/>
            <person name="Boore J.L."/>
            <person name="Busam D."/>
            <person name="Dumas B."/>
            <person name="Ferriera S."/>
            <person name="Fuerstenberg S.I."/>
            <person name="Gachon C.M."/>
            <person name="Gaulin E."/>
            <person name="Govers F."/>
            <person name="Grenville-Briggs L."/>
            <person name="Horner N."/>
            <person name="Hostetler J."/>
            <person name="Jiang R.H."/>
            <person name="Johnson J."/>
            <person name="Krajaejun T."/>
            <person name="Lin H."/>
            <person name="Meijer H.J."/>
            <person name="Moore B."/>
            <person name="Morris P."/>
            <person name="Phuntmart V."/>
            <person name="Puiu D."/>
            <person name="Shetty J."/>
            <person name="Stajich J.E."/>
            <person name="Tripathy S."/>
            <person name="Wawra S."/>
            <person name="van West P."/>
            <person name="Whitty B.R."/>
            <person name="Coutinho P.M."/>
            <person name="Henrissat B."/>
            <person name="Martin F."/>
            <person name="Thomas P.D."/>
            <person name="Tyler B.M."/>
            <person name="De Vries R.P."/>
            <person name="Kamoun S."/>
            <person name="Yandell M."/>
            <person name="Tisserat N."/>
            <person name="Buell C.R."/>
        </authorList>
    </citation>
    <scope>NUCLEOTIDE SEQUENCE</scope>
    <source>
        <strain evidence="3">DAOM:BR144</strain>
    </source>
</reference>
<organism evidence="2 3">
    <name type="scientific">Globisporangium ultimum (strain ATCC 200006 / CBS 805.95 / DAOM BR144)</name>
    <name type="common">Pythium ultimum</name>
    <dbReference type="NCBI Taxonomy" id="431595"/>
    <lineage>
        <taxon>Eukaryota</taxon>
        <taxon>Sar</taxon>
        <taxon>Stramenopiles</taxon>
        <taxon>Oomycota</taxon>
        <taxon>Peronosporomycetes</taxon>
        <taxon>Pythiales</taxon>
        <taxon>Pythiaceae</taxon>
        <taxon>Globisporangium</taxon>
    </lineage>
</organism>
<protein>
    <submittedName>
        <fullName evidence="2">Uncharacterized protein</fullName>
    </submittedName>
</protein>
<name>K3WX68_GLOUD</name>
<evidence type="ECO:0000256" key="1">
    <source>
        <dbReference type="SAM" id="MobiDB-lite"/>
    </source>
</evidence>
<feature type="compositionally biased region" description="Basic and acidic residues" evidence="1">
    <location>
        <begin position="90"/>
        <end position="100"/>
    </location>
</feature>
<reference evidence="3" key="2">
    <citation type="submission" date="2010-04" db="EMBL/GenBank/DDBJ databases">
        <authorList>
            <person name="Buell R."/>
            <person name="Hamilton J."/>
            <person name="Hostetler J."/>
        </authorList>
    </citation>
    <scope>NUCLEOTIDE SEQUENCE [LARGE SCALE GENOMIC DNA]</scope>
    <source>
        <strain evidence="3">DAOM:BR144</strain>
    </source>
</reference>
<dbReference type="eggNOG" id="ENOG502QSP1">
    <property type="taxonomic scope" value="Eukaryota"/>
</dbReference>
<dbReference type="Proteomes" id="UP000019132">
    <property type="component" value="Unassembled WGS sequence"/>
</dbReference>
<feature type="region of interest" description="Disordered" evidence="1">
    <location>
        <begin position="90"/>
        <end position="138"/>
    </location>
</feature>
<evidence type="ECO:0000313" key="3">
    <source>
        <dbReference type="Proteomes" id="UP000019132"/>
    </source>
</evidence>
<feature type="region of interest" description="Disordered" evidence="1">
    <location>
        <begin position="186"/>
        <end position="225"/>
    </location>
</feature>
<dbReference type="EnsemblProtists" id="PYU1_T009566">
    <property type="protein sequence ID" value="PYU1_T009566"/>
    <property type="gene ID" value="PYU1_G009548"/>
</dbReference>
<evidence type="ECO:0000313" key="2">
    <source>
        <dbReference type="EnsemblProtists" id="PYU1_T009566"/>
    </source>
</evidence>
<dbReference type="STRING" id="431595.K3WX68"/>
<dbReference type="InParanoid" id="K3WX68"/>
<reference evidence="2" key="3">
    <citation type="submission" date="2015-02" db="UniProtKB">
        <authorList>
            <consortium name="EnsemblProtists"/>
        </authorList>
    </citation>
    <scope>IDENTIFICATION</scope>
    <source>
        <strain evidence="2">DAOM BR144</strain>
    </source>
</reference>
<feature type="compositionally biased region" description="Polar residues" evidence="1">
    <location>
        <begin position="112"/>
        <end position="138"/>
    </location>
</feature>